<dbReference type="GO" id="GO:0008270">
    <property type="term" value="F:zinc ion binding"/>
    <property type="evidence" value="ECO:0007669"/>
    <property type="project" value="UniProtKB-KW"/>
</dbReference>
<dbReference type="EMBL" id="JAVRQU010000002">
    <property type="protein sequence ID" value="KAK5706916.1"/>
    <property type="molecule type" value="Genomic_DNA"/>
</dbReference>
<evidence type="ECO:0000256" key="3">
    <source>
        <dbReference type="ARBA" id="ARBA00022833"/>
    </source>
</evidence>
<comment type="caution">
    <text evidence="6">The sequence shown here is derived from an EMBL/GenBank/DDBJ whole genome shotgun (WGS) entry which is preliminary data.</text>
</comment>
<evidence type="ECO:0000256" key="2">
    <source>
        <dbReference type="ARBA" id="ARBA00022771"/>
    </source>
</evidence>
<reference evidence="6" key="1">
    <citation type="submission" date="2023-08" db="EMBL/GenBank/DDBJ databases">
        <title>Black Yeasts Isolated from many extreme environments.</title>
        <authorList>
            <person name="Coleine C."/>
            <person name="Stajich J.E."/>
            <person name="Selbmann L."/>
        </authorList>
    </citation>
    <scope>NUCLEOTIDE SEQUENCE</scope>
    <source>
        <strain evidence="6">CCFEE 5810</strain>
    </source>
</reference>
<organism evidence="6 7">
    <name type="scientific">Elasticomyces elasticus</name>
    <dbReference type="NCBI Taxonomy" id="574655"/>
    <lineage>
        <taxon>Eukaryota</taxon>
        <taxon>Fungi</taxon>
        <taxon>Dikarya</taxon>
        <taxon>Ascomycota</taxon>
        <taxon>Pezizomycotina</taxon>
        <taxon>Dothideomycetes</taxon>
        <taxon>Dothideomycetidae</taxon>
        <taxon>Mycosphaerellales</taxon>
        <taxon>Teratosphaeriaceae</taxon>
        <taxon>Elasticomyces</taxon>
    </lineage>
</organism>
<dbReference type="SUPFAM" id="SSF144232">
    <property type="entry name" value="HIT/MYND zinc finger-like"/>
    <property type="match status" value="1"/>
</dbReference>
<dbReference type="Proteomes" id="UP001310594">
    <property type="component" value="Unassembled WGS sequence"/>
</dbReference>
<keyword evidence="3" id="KW-0862">Zinc</keyword>
<evidence type="ECO:0000259" key="5">
    <source>
        <dbReference type="PROSITE" id="PS50865"/>
    </source>
</evidence>
<dbReference type="InterPro" id="IPR002893">
    <property type="entry name" value="Znf_MYND"/>
</dbReference>
<sequence>MASLLKVESMLAAAESFTDTWNPNPIAKNTCKTCGVPAQANGRSLSSCAKCEMPYCSRACQERDWPEHKEVCKTRQANMIEFTAEFTERIKSSDLHLPMTLPVDRKVASAWRLIPKPGKDITFKRISHLSGFMRNSDRWVDLPVTNVLGFPLRLMAAPGSHPATLENPEAMRLGTIPFPEDPNFGASQFSGEAEGAVMIMRADGQDMHFFQLRAMVFYVMQRLNELPGVKARESKGKVVDREELAGRLLTPAAFRKFWDKLKASDAEKSADDGKIWESVGCPIKLE</sequence>
<protein>
    <submittedName>
        <fullName evidence="6">Zinc finger MYND domain-containing protein 10</fullName>
    </submittedName>
</protein>
<keyword evidence="1" id="KW-0479">Metal-binding</keyword>
<keyword evidence="2 4" id="KW-0863">Zinc-finger</keyword>
<dbReference type="PROSITE" id="PS50865">
    <property type="entry name" value="ZF_MYND_2"/>
    <property type="match status" value="1"/>
</dbReference>
<accession>A0AAN8A5B0</accession>
<feature type="domain" description="MYND-type" evidence="5">
    <location>
        <begin position="31"/>
        <end position="72"/>
    </location>
</feature>
<dbReference type="Gene3D" id="6.10.140.2220">
    <property type="match status" value="1"/>
</dbReference>
<name>A0AAN8A5B0_9PEZI</name>
<proteinExistence type="predicted"/>
<evidence type="ECO:0000313" key="6">
    <source>
        <dbReference type="EMBL" id="KAK5706916.1"/>
    </source>
</evidence>
<dbReference type="Pfam" id="PF01753">
    <property type="entry name" value="zf-MYND"/>
    <property type="match status" value="1"/>
</dbReference>
<evidence type="ECO:0000256" key="1">
    <source>
        <dbReference type="ARBA" id="ARBA00022723"/>
    </source>
</evidence>
<evidence type="ECO:0000313" key="7">
    <source>
        <dbReference type="Proteomes" id="UP001310594"/>
    </source>
</evidence>
<gene>
    <name evidence="6" type="primary">ZMYND10</name>
    <name evidence="6" type="ORF">LTR97_001908</name>
</gene>
<dbReference type="AlphaFoldDB" id="A0AAN8A5B0"/>
<evidence type="ECO:0000256" key="4">
    <source>
        <dbReference type="PROSITE-ProRule" id="PRU00134"/>
    </source>
</evidence>